<dbReference type="PROSITE" id="PS51257">
    <property type="entry name" value="PROKAR_LIPOPROTEIN"/>
    <property type="match status" value="1"/>
</dbReference>
<gene>
    <name evidence="2" type="ORF">SAMN05444280_10980</name>
</gene>
<protein>
    <recommendedName>
        <fullName evidence="4">DUF4382 domain-containing protein</fullName>
    </recommendedName>
</protein>
<proteinExistence type="predicted"/>
<evidence type="ECO:0000313" key="2">
    <source>
        <dbReference type="EMBL" id="SHJ01221.1"/>
    </source>
</evidence>
<evidence type="ECO:0008006" key="4">
    <source>
        <dbReference type="Google" id="ProtNLM"/>
    </source>
</evidence>
<dbReference type="Proteomes" id="UP000184050">
    <property type="component" value="Unassembled WGS sequence"/>
</dbReference>
<name>A0A1M6FU29_9BACT</name>
<dbReference type="EMBL" id="FQZE01000009">
    <property type="protein sequence ID" value="SHJ01221.1"/>
    <property type="molecule type" value="Genomic_DNA"/>
</dbReference>
<keyword evidence="3" id="KW-1185">Reference proteome</keyword>
<feature type="compositionally biased region" description="Acidic residues" evidence="1">
    <location>
        <begin position="261"/>
        <end position="283"/>
    </location>
</feature>
<dbReference type="OrthoDB" id="823121at2"/>
<evidence type="ECO:0000256" key="1">
    <source>
        <dbReference type="SAM" id="MobiDB-lite"/>
    </source>
</evidence>
<reference evidence="2 3" key="1">
    <citation type="submission" date="2016-11" db="EMBL/GenBank/DDBJ databases">
        <authorList>
            <person name="Jaros S."/>
            <person name="Januszkiewicz K."/>
            <person name="Wedrychowicz H."/>
        </authorList>
    </citation>
    <scope>NUCLEOTIDE SEQUENCE [LARGE SCALE GENOMIC DNA]</scope>
    <source>
        <strain evidence="2 3">DSM 27063</strain>
    </source>
</reference>
<evidence type="ECO:0000313" key="3">
    <source>
        <dbReference type="Proteomes" id="UP000184050"/>
    </source>
</evidence>
<organism evidence="2 3">
    <name type="scientific">Tangfeifania diversioriginum</name>
    <dbReference type="NCBI Taxonomy" id="1168035"/>
    <lineage>
        <taxon>Bacteria</taxon>
        <taxon>Pseudomonadati</taxon>
        <taxon>Bacteroidota</taxon>
        <taxon>Bacteroidia</taxon>
        <taxon>Marinilabiliales</taxon>
        <taxon>Prolixibacteraceae</taxon>
        <taxon>Tangfeifania</taxon>
    </lineage>
</organism>
<feature type="region of interest" description="Disordered" evidence="1">
    <location>
        <begin position="253"/>
        <end position="283"/>
    </location>
</feature>
<dbReference type="AlphaFoldDB" id="A0A1M6FU29"/>
<sequence>MKKMKRILGIMVAASLIIATSCQEDRVEEQPLPEGQAVARLSLKAGTQPQTTQLKSASMLFDTMIIDEAFIGVEKIKFKPLVDRKEMKEQHRNKDHQKIIFEGPFEINLLTGESYPEVNWLEVYPGVYKEIELETENLLEGGNSIFIKGSMVVEELEIPFEFSTREEFEMEIENDTGIVIDEGVLNELMVIFNLPQMFNVIDFDDVPEFEFSEEGVLIFSDESNEEIAGLMREMMEEVGIFLKLKPEGHAYGKYKNKHDDDDNDDWDDHEDDDDEDDNDDHDD</sequence>
<accession>A0A1M6FU29</accession>